<feature type="region of interest" description="Disordered" evidence="1">
    <location>
        <begin position="131"/>
        <end position="167"/>
    </location>
</feature>
<reference evidence="2 3" key="1">
    <citation type="submission" date="2014-06" db="EMBL/GenBank/DDBJ databases">
        <title>Evolutionary Origins and Diversification of the Mycorrhizal Mutualists.</title>
        <authorList>
            <consortium name="DOE Joint Genome Institute"/>
            <consortium name="Mycorrhizal Genomics Consortium"/>
            <person name="Kohler A."/>
            <person name="Kuo A."/>
            <person name="Nagy L.G."/>
            <person name="Floudas D."/>
            <person name="Copeland A."/>
            <person name="Barry K.W."/>
            <person name="Cichocki N."/>
            <person name="Veneault-Fourrey C."/>
            <person name="LaButti K."/>
            <person name="Lindquist E.A."/>
            <person name="Lipzen A."/>
            <person name="Lundell T."/>
            <person name="Morin E."/>
            <person name="Murat C."/>
            <person name="Riley R."/>
            <person name="Ohm R."/>
            <person name="Sun H."/>
            <person name="Tunlid A."/>
            <person name="Henrissat B."/>
            <person name="Grigoriev I.V."/>
            <person name="Hibbett D.S."/>
            <person name="Martin F."/>
        </authorList>
    </citation>
    <scope>NUCLEOTIDE SEQUENCE [LARGE SCALE GENOMIC DNA]</scope>
    <source>
        <strain evidence="2 3">SS14</strain>
    </source>
</reference>
<feature type="compositionally biased region" description="Polar residues" evidence="1">
    <location>
        <begin position="1"/>
        <end position="13"/>
    </location>
</feature>
<evidence type="ECO:0000313" key="3">
    <source>
        <dbReference type="Proteomes" id="UP000054279"/>
    </source>
</evidence>
<feature type="region of interest" description="Disordered" evidence="1">
    <location>
        <begin position="252"/>
        <end position="287"/>
    </location>
</feature>
<organism evidence="2 3">
    <name type="scientific">Sphaerobolus stellatus (strain SS14)</name>
    <dbReference type="NCBI Taxonomy" id="990650"/>
    <lineage>
        <taxon>Eukaryota</taxon>
        <taxon>Fungi</taxon>
        <taxon>Dikarya</taxon>
        <taxon>Basidiomycota</taxon>
        <taxon>Agaricomycotina</taxon>
        <taxon>Agaricomycetes</taxon>
        <taxon>Phallomycetidae</taxon>
        <taxon>Geastrales</taxon>
        <taxon>Sphaerobolaceae</taxon>
        <taxon>Sphaerobolus</taxon>
    </lineage>
</organism>
<proteinExistence type="predicted"/>
<evidence type="ECO:0000313" key="2">
    <source>
        <dbReference type="EMBL" id="KIJ37860.1"/>
    </source>
</evidence>
<dbReference type="EMBL" id="KN837165">
    <property type="protein sequence ID" value="KIJ37860.1"/>
    <property type="molecule type" value="Genomic_DNA"/>
</dbReference>
<accession>A0A0C9VJN7</accession>
<protein>
    <submittedName>
        <fullName evidence="2">Uncharacterized protein</fullName>
    </submittedName>
</protein>
<sequence>MTTTLPGTFLSSPKQPPLRTDSLSSSIAKPKPTSPVIQSADDALAARALLETMLSTLKAEDRLGSEEREERREEREGELVDMLAKMSGRVEGLVSGHLTQAYKNQIDFETALTLTFTRALSNLQLALKRTGQNGKDDYHPSWSLDTTPSSSTPPARPPASSTLRRHPAHRLLRRLIHRLRHPQTQSMPLPQTHLPRSSPSLRCSFRSPLVSAPRQDQGTRHPPPPPGPTQKEKELTAELETLKMKAEELAAAKEQLEDGLENLRKQDGSDADRKAAETEEELRIVAD</sequence>
<gene>
    <name evidence="2" type="ORF">M422DRAFT_259469</name>
</gene>
<feature type="region of interest" description="Disordered" evidence="1">
    <location>
        <begin position="1"/>
        <end position="36"/>
    </location>
</feature>
<dbReference type="AlphaFoldDB" id="A0A0C9VJN7"/>
<feature type="compositionally biased region" description="Polar residues" evidence="1">
    <location>
        <begin position="182"/>
        <end position="201"/>
    </location>
</feature>
<dbReference type="Proteomes" id="UP000054279">
    <property type="component" value="Unassembled WGS sequence"/>
</dbReference>
<keyword evidence="3" id="KW-1185">Reference proteome</keyword>
<evidence type="ECO:0000256" key="1">
    <source>
        <dbReference type="SAM" id="MobiDB-lite"/>
    </source>
</evidence>
<dbReference type="HOGENOM" id="CLU_970348_0_0_1"/>
<name>A0A0C9VJN7_SPHS4</name>
<feature type="compositionally biased region" description="Low complexity" evidence="1">
    <location>
        <begin position="140"/>
        <end position="162"/>
    </location>
</feature>
<feature type="region of interest" description="Disordered" evidence="1">
    <location>
        <begin position="179"/>
        <end position="234"/>
    </location>
</feature>
<dbReference type="OrthoDB" id="5560525at2759"/>